<dbReference type="SFLD" id="SFLDS00029">
    <property type="entry name" value="Radical_SAM"/>
    <property type="match status" value="1"/>
</dbReference>
<dbReference type="CDD" id="cd02068">
    <property type="entry name" value="radical_SAM_B12_BD"/>
    <property type="match status" value="1"/>
</dbReference>
<dbReference type="CDD" id="cd01335">
    <property type="entry name" value="Radical_SAM"/>
    <property type="match status" value="1"/>
</dbReference>
<evidence type="ECO:0000256" key="4">
    <source>
        <dbReference type="ARBA" id="ARBA00022691"/>
    </source>
</evidence>
<evidence type="ECO:0000256" key="6">
    <source>
        <dbReference type="ARBA" id="ARBA00023004"/>
    </source>
</evidence>
<dbReference type="InterPro" id="IPR058240">
    <property type="entry name" value="rSAM_sf"/>
</dbReference>
<evidence type="ECO:0000313" key="10">
    <source>
        <dbReference type="EMBL" id="MBB5753941.1"/>
    </source>
</evidence>
<keyword evidence="3" id="KW-0808">Transferase</keyword>
<feature type="domain" description="Radical SAM core" evidence="9">
    <location>
        <begin position="157"/>
        <end position="375"/>
    </location>
</feature>
<dbReference type="AlphaFoldDB" id="A0A7W9FNN0"/>
<dbReference type="GO" id="GO:0031419">
    <property type="term" value="F:cobalamin binding"/>
    <property type="evidence" value="ECO:0007669"/>
    <property type="project" value="InterPro"/>
</dbReference>
<organism evidence="10 11">
    <name type="scientific">Prosthecomicrobium pneumaticum</name>
    <dbReference type="NCBI Taxonomy" id="81895"/>
    <lineage>
        <taxon>Bacteria</taxon>
        <taxon>Pseudomonadati</taxon>
        <taxon>Pseudomonadota</taxon>
        <taxon>Alphaproteobacteria</taxon>
        <taxon>Hyphomicrobiales</taxon>
        <taxon>Kaistiaceae</taxon>
        <taxon>Prosthecomicrobium</taxon>
    </lineage>
</organism>
<dbReference type="SUPFAM" id="SSF102114">
    <property type="entry name" value="Radical SAM enzymes"/>
    <property type="match status" value="1"/>
</dbReference>
<evidence type="ECO:0000313" key="11">
    <source>
        <dbReference type="Proteomes" id="UP000523821"/>
    </source>
</evidence>
<dbReference type="PROSITE" id="PS51918">
    <property type="entry name" value="RADICAL_SAM"/>
    <property type="match status" value="1"/>
</dbReference>
<gene>
    <name evidence="10" type="ORF">GGQ63_003016</name>
</gene>
<dbReference type="Pfam" id="PF02310">
    <property type="entry name" value="B12-binding"/>
    <property type="match status" value="1"/>
</dbReference>
<dbReference type="Pfam" id="PF04055">
    <property type="entry name" value="Radical_SAM"/>
    <property type="match status" value="1"/>
</dbReference>
<comment type="caution">
    <text evidence="10">The sequence shown here is derived from an EMBL/GenBank/DDBJ whole genome shotgun (WGS) entry which is preliminary data.</text>
</comment>
<dbReference type="Proteomes" id="UP000523821">
    <property type="component" value="Unassembled WGS sequence"/>
</dbReference>
<name>A0A7W9FNN0_9HYPH</name>
<proteinExistence type="predicted"/>
<dbReference type="PANTHER" id="PTHR43409:SF7">
    <property type="entry name" value="BLL1977 PROTEIN"/>
    <property type="match status" value="1"/>
</dbReference>
<evidence type="ECO:0000256" key="2">
    <source>
        <dbReference type="ARBA" id="ARBA00022603"/>
    </source>
</evidence>
<dbReference type="EMBL" id="JACHOO010000006">
    <property type="protein sequence ID" value="MBB5753941.1"/>
    <property type="molecule type" value="Genomic_DNA"/>
</dbReference>
<dbReference type="InterPro" id="IPR051198">
    <property type="entry name" value="BchE-like"/>
</dbReference>
<dbReference type="GO" id="GO:0046872">
    <property type="term" value="F:metal ion binding"/>
    <property type="evidence" value="ECO:0007669"/>
    <property type="project" value="UniProtKB-KW"/>
</dbReference>
<dbReference type="GO" id="GO:0003824">
    <property type="term" value="F:catalytic activity"/>
    <property type="evidence" value="ECO:0007669"/>
    <property type="project" value="InterPro"/>
</dbReference>
<dbReference type="InterPro" id="IPR023404">
    <property type="entry name" value="rSAM_horseshoe"/>
</dbReference>
<dbReference type="PROSITE" id="PS51332">
    <property type="entry name" value="B12_BINDING"/>
    <property type="match status" value="1"/>
</dbReference>
<keyword evidence="5" id="KW-0479">Metal-binding</keyword>
<reference evidence="10 11" key="1">
    <citation type="submission" date="2020-08" db="EMBL/GenBank/DDBJ databases">
        <title>Genomic Encyclopedia of Type Strains, Phase IV (KMG-IV): sequencing the most valuable type-strain genomes for metagenomic binning, comparative biology and taxonomic classification.</title>
        <authorList>
            <person name="Goeker M."/>
        </authorList>
    </citation>
    <scope>NUCLEOTIDE SEQUENCE [LARGE SCALE GENOMIC DNA]</scope>
    <source>
        <strain evidence="10 11">DSM 16268</strain>
    </source>
</reference>
<comment type="cofactor">
    <cofactor evidence="1">
        <name>[4Fe-4S] cluster</name>
        <dbReference type="ChEBI" id="CHEBI:49883"/>
    </cofactor>
</comment>
<keyword evidence="2" id="KW-0489">Methyltransferase</keyword>
<keyword evidence="4" id="KW-0949">S-adenosyl-L-methionine</keyword>
<dbReference type="RefSeq" id="WP_183857199.1">
    <property type="nucleotide sequence ID" value="NZ_JACHOO010000006.1"/>
</dbReference>
<evidence type="ECO:0000256" key="3">
    <source>
        <dbReference type="ARBA" id="ARBA00022679"/>
    </source>
</evidence>
<dbReference type="SFLD" id="SFLDG01082">
    <property type="entry name" value="B12-binding_domain_containing"/>
    <property type="match status" value="1"/>
</dbReference>
<dbReference type="GO" id="GO:0051539">
    <property type="term" value="F:4 iron, 4 sulfur cluster binding"/>
    <property type="evidence" value="ECO:0007669"/>
    <property type="project" value="UniProtKB-KW"/>
</dbReference>
<dbReference type="PANTHER" id="PTHR43409">
    <property type="entry name" value="ANAEROBIC MAGNESIUM-PROTOPORPHYRIN IX MONOMETHYL ESTER CYCLASE-RELATED"/>
    <property type="match status" value="1"/>
</dbReference>
<dbReference type="Gene3D" id="3.80.30.20">
    <property type="entry name" value="tm_1862 like domain"/>
    <property type="match status" value="1"/>
</dbReference>
<dbReference type="Gene3D" id="3.40.50.280">
    <property type="entry name" value="Cobalamin-binding domain"/>
    <property type="match status" value="1"/>
</dbReference>
<dbReference type="InterPro" id="IPR034466">
    <property type="entry name" value="Methyltransferase_Class_B"/>
</dbReference>
<dbReference type="SFLD" id="SFLDG01123">
    <property type="entry name" value="methyltransferase_(Class_B)"/>
    <property type="match status" value="1"/>
</dbReference>
<dbReference type="InterPro" id="IPR007197">
    <property type="entry name" value="rSAM"/>
</dbReference>
<evidence type="ECO:0000256" key="5">
    <source>
        <dbReference type="ARBA" id="ARBA00022723"/>
    </source>
</evidence>
<evidence type="ECO:0000259" key="9">
    <source>
        <dbReference type="PROSITE" id="PS51918"/>
    </source>
</evidence>
<accession>A0A7W9FNN0</accession>
<keyword evidence="7" id="KW-0411">Iron-sulfur</keyword>
<feature type="domain" description="B12-binding" evidence="8">
    <location>
        <begin position="60"/>
        <end position="133"/>
    </location>
</feature>
<evidence type="ECO:0000256" key="7">
    <source>
        <dbReference type="ARBA" id="ARBA00023014"/>
    </source>
</evidence>
<dbReference type="GO" id="GO:0005829">
    <property type="term" value="C:cytosol"/>
    <property type="evidence" value="ECO:0007669"/>
    <property type="project" value="TreeGrafter"/>
</dbReference>
<dbReference type="InterPro" id="IPR006638">
    <property type="entry name" value="Elp3/MiaA/NifB-like_rSAM"/>
</dbReference>
<dbReference type="SMART" id="SM00729">
    <property type="entry name" value="Elp3"/>
    <property type="match status" value="1"/>
</dbReference>
<evidence type="ECO:0000259" key="8">
    <source>
        <dbReference type="PROSITE" id="PS51332"/>
    </source>
</evidence>
<sequence>MKVKMILPALTEAKSPFWRPIKYSLFPPLGLATLAAFLSPEDEVELVDDHVERLTTCDTPDIVVIQVYITNAYRAYALADQYRAKGCYVVLGGLHVTALPDEGAPHADSIFIGPGEQTFPQFLLDFRAGRPRPRYSSTNGRTIHGLPPVRRDLIKRERYLVPNSIVVTRGCPQHCDFCYKDAFFAGGRSFYTQRVDEALAEIERLPGRHLYFLDDHLLGDRRFAEGLFEGMRGMGRLFQGAATVDSILRGDLIERAAEAGLRSLFVGFETFDPENLRTSNKKQNLARDYAEVARRLSSLGIMINGSFVFGMDEDGTDVFSRTVDWAVDHGITTSTFHIQTPYPGTRLYQRLAAAGRITSHDWDRYDTRHVVYRPARLSPEALKAGYDRAYRDFYGWPNIARAAAVHSSAKHRAKHFFYAAGWKKFEPLWDLCIKARQLGAMTPLLEAVLSRVTQQRPSTTAPSGMINSA</sequence>
<protein>
    <submittedName>
        <fullName evidence="10">Radical SAM superfamily enzyme YgiQ (UPF0313 family)</fullName>
    </submittedName>
</protein>
<evidence type="ECO:0000256" key="1">
    <source>
        <dbReference type="ARBA" id="ARBA00001966"/>
    </source>
</evidence>
<dbReference type="InterPro" id="IPR006158">
    <property type="entry name" value="Cobalamin-bd"/>
</dbReference>
<keyword evidence="11" id="KW-1185">Reference proteome</keyword>
<keyword evidence="6" id="KW-0408">Iron</keyword>